<evidence type="ECO:0000256" key="11">
    <source>
        <dbReference type="ARBA" id="ARBA00023326"/>
    </source>
</evidence>
<keyword evidence="8" id="KW-1015">Disulfide bond</keyword>
<dbReference type="InterPro" id="IPR029070">
    <property type="entry name" value="Chitinase_insertion_sf"/>
</dbReference>
<dbReference type="PRINTS" id="PR00081">
    <property type="entry name" value="GDHRDH"/>
</dbReference>
<dbReference type="SMART" id="SM00636">
    <property type="entry name" value="Glyco_18"/>
    <property type="match status" value="1"/>
</dbReference>
<dbReference type="GO" id="GO:0005576">
    <property type="term" value="C:extracellular region"/>
    <property type="evidence" value="ECO:0007669"/>
    <property type="project" value="InterPro"/>
</dbReference>
<evidence type="ECO:0000256" key="13">
    <source>
        <dbReference type="SAM" id="MobiDB-lite"/>
    </source>
</evidence>
<dbReference type="PROSITE" id="PS01095">
    <property type="entry name" value="GH18_1"/>
    <property type="match status" value="1"/>
</dbReference>
<evidence type="ECO:0000256" key="10">
    <source>
        <dbReference type="ARBA" id="ARBA00023295"/>
    </source>
</evidence>
<evidence type="ECO:0000256" key="1">
    <source>
        <dbReference type="ARBA" id="ARBA00000822"/>
    </source>
</evidence>
<dbReference type="GO" id="GO:0000272">
    <property type="term" value="P:polysaccharide catabolic process"/>
    <property type="evidence" value="ECO:0007669"/>
    <property type="project" value="UniProtKB-KW"/>
</dbReference>
<dbReference type="EC" id="3.2.1.14" evidence="3"/>
<accession>A0A7R9QEC8</accession>
<dbReference type="OrthoDB" id="73875at2759"/>
<dbReference type="SUPFAM" id="SSF51445">
    <property type="entry name" value="(Trans)glycosidases"/>
    <property type="match status" value="1"/>
</dbReference>
<dbReference type="CDD" id="cd05233">
    <property type="entry name" value="SDR_c"/>
    <property type="match status" value="1"/>
</dbReference>
<keyword evidence="11" id="KW-0624">Polysaccharide degradation</keyword>
<dbReference type="Gene3D" id="3.10.50.10">
    <property type="match status" value="1"/>
</dbReference>
<comment type="catalytic activity">
    <reaction evidence="1">
        <text>Random endo-hydrolysis of N-acetyl-beta-D-glucosaminide (1-&gt;4)-beta-linkages in chitin and chitodextrins.</text>
        <dbReference type="EC" id="3.2.1.14"/>
    </reaction>
</comment>
<keyword evidence="9" id="KW-0119">Carbohydrate metabolism</keyword>
<dbReference type="GO" id="GO:0008843">
    <property type="term" value="F:endochitinase activity"/>
    <property type="evidence" value="ECO:0007669"/>
    <property type="project" value="UniProtKB-EC"/>
</dbReference>
<dbReference type="InterPro" id="IPR001579">
    <property type="entry name" value="Glyco_hydro_18_chit_AS"/>
</dbReference>
<dbReference type="InterPro" id="IPR036291">
    <property type="entry name" value="NAD(P)-bd_dom_sf"/>
</dbReference>
<dbReference type="Gene3D" id="3.20.20.80">
    <property type="entry name" value="Glycosidases"/>
    <property type="match status" value="1"/>
</dbReference>
<dbReference type="PANTHER" id="PTHR11177:SF144">
    <property type="entry name" value="CHITINASE 5"/>
    <property type="match status" value="1"/>
</dbReference>
<dbReference type="PRINTS" id="PR00080">
    <property type="entry name" value="SDRFAMILY"/>
</dbReference>
<gene>
    <name evidence="16" type="ORF">ONB1V03_LOCUS3668</name>
</gene>
<feature type="region of interest" description="Disordered" evidence="13">
    <location>
        <begin position="531"/>
        <end position="577"/>
    </location>
</feature>
<protein>
    <recommendedName>
        <fullName evidence="3">chitinase</fullName>
        <ecNumber evidence="3">3.2.1.14</ecNumber>
    </recommendedName>
</protein>
<dbReference type="InterPro" id="IPR050314">
    <property type="entry name" value="Glycosyl_Hydrlase_18"/>
</dbReference>
<evidence type="ECO:0000256" key="8">
    <source>
        <dbReference type="ARBA" id="ARBA00023157"/>
    </source>
</evidence>
<feature type="domain" description="GH18" evidence="15">
    <location>
        <begin position="153"/>
        <end position="527"/>
    </location>
</feature>
<dbReference type="FunFam" id="3.10.50.10:FF:000004">
    <property type="entry name" value="Chitinase 5"/>
    <property type="match status" value="1"/>
</dbReference>
<dbReference type="SMART" id="SM00494">
    <property type="entry name" value="ChtBD2"/>
    <property type="match status" value="1"/>
</dbReference>
<keyword evidence="6 12" id="KW-0378">Hydrolase</keyword>
<keyword evidence="7" id="KW-0146">Chitin degradation</keyword>
<evidence type="ECO:0000256" key="3">
    <source>
        <dbReference type="ARBA" id="ARBA00012729"/>
    </source>
</evidence>
<dbReference type="AlphaFoldDB" id="A0A7R9QEC8"/>
<dbReference type="InterPro" id="IPR036508">
    <property type="entry name" value="Chitin-bd_dom_sf"/>
</dbReference>
<feature type="compositionally biased region" description="Low complexity" evidence="13">
    <location>
        <begin position="565"/>
        <end position="577"/>
    </location>
</feature>
<dbReference type="SUPFAM" id="SSF57625">
    <property type="entry name" value="Invertebrate chitin-binding proteins"/>
    <property type="match status" value="1"/>
</dbReference>
<feature type="non-terminal residue" evidence="16">
    <location>
        <position position="1"/>
    </location>
</feature>
<comment type="similarity">
    <text evidence="2">Belongs to the glycosyl hydrolase 18 family. Chitinase class II subfamily.</text>
</comment>
<dbReference type="InterPro" id="IPR001223">
    <property type="entry name" value="Glyco_hydro18_cat"/>
</dbReference>
<name>A0A7R9QEC8_9ACAR</name>
<keyword evidence="17" id="KW-1185">Reference proteome</keyword>
<dbReference type="Pfam" id="PF00704">
    <property type="entry name" value="Glyco_hydro_18"/>
    <property type="match status" value="1"/>
</dbReference>
<evidence type="ECO:0000313" key="17">
    <source>
        <dbReference type="Proteomes" id="UP000728032"/>
    </source>
</evidence>
<dbReference type="Gene3D" id="2.170.140.10">
    <property type="entry name" value="Chitin binding domain"/>
    <property type="match status" value="1"/>
</dbReference>
<feature type="domain" description="Chitin-binding type-2" evidence="14">
    <location>
        <begin position="588"/>
        <end position="645"/>
    </location>
</feature>
<dbReference type="InterPro" id="IPR017853">
    <property type="entry name" value="GH"/>
</dbReference>
<organism evidence="16">
    <name type="scientific">Oppiella nova</name>
    <dbReference type="NCBI Taxonomy" id="334625"/>
    <lineage>
        <taxon>Eukaryota</taxon>
        <taxon>Metazoa</taxon>
        <taxon>Ecdysozoa</taxon>
        <taxon>Arthropoda</taxon>
        <taxon>Chelicerata</taxon>
        <taxon>Arachnida</taxon>
        <taxon>Acari</taxon>
        <taxon>Acariformes</taxon>
        <taxon>Sarcoptiformes</taxon>
        <taxon>Oribatida</taxon>
        <taxon>Brachypylina</taxon>
        <taxon>Oppioidea</taxon>
        <taxon>Oppiidae</taxon>
        <taxon>Oppiella</taxon>
    </lineage>
</organism>
<dbReference type="PANTHER" id="PTHR11177">
    <property type="entry name" value="CHITINASE"/>
    <property type="match status" value="1"/>
</dbReference>
<evidence type="ECO:0000259" key="14">
    <source>
        <dbReference type="PROSITE" id="PS50940"/>
    </source>
</evidence>
<dbReference type="Gene3D" id="3.40.50.720">
    <property type="entry name" value="NAD(P)-binding Rossmann-like Domain"/>
    <property type="match status" value="2"/>
</dbReference>
<evidence type="ECO:0000256" key="4">
    <source>
        <dbReference type="ARBA" id="ARBA00022669"/>
    </source>
</evidence>
<dbReference type="EMBL" id="CAJPVJ010001132">
    <property type="protein sequence ID" value="CAG2164108.1"/>
    <property type="molecule type" value="Genomic_DNA"/>
</dbReference>
<dbReference type="PROSITE" id="PS50940">
    <property type="entry name" value="CHIT_BIND_II"/>
    <property type="match status" value="1"/>
</dbReference>
<dbReference type="InterPro" id="IPR002347">
    <property type="entry name" value="SDR_fam"/>
</dbReference>
<dbReference type="GO" id="GO:0006032">
    <property type="term" value="P:chitin catabolic process"/>
    <property type="evidence" value="ECO:0007669"/>
    <property type="project" value="UniProtKB-KW"/>
</dbReference>
<evidence type="ECO:0000256" key="2">
    <source>
        <dbReference type="ARBA" id="ARBA00009121"/>
    </source>
</evidence>
<evidence type="ECO:0000256" key="5">
    <source>
        <dbReference type="ARBA" id="ARBA00022729"/>
    </source>
</evidence>
<dbReference type="Pfam" id="PF01607">
    <property type="entry name" value="CBM_14"/>
    <property type="match status" value="1"/>
</dbReference>
<sequence>LDDHLKNLVDIIIQNYGQIDVLVNNAGAGTYSAITDPNLIDHLDHVYKLDVRSVVLLTQLCIPHLETTNSAVVNISALASLKPLVGAVAYTMAKAAIDMFTKKKANPLRKLPEPRDIANAVIFLASDKSAFITGTILPVDCGNLVYSEQTIPASIVCYYSAWAHTREKPMNYDIDDIPGDLCTHVIYSFVGLDNKTYDLRQLDPKYDIEGKGYEKFVALRQKYPHLKLSIAIGGWDEGGKQYSEMVANKDKRANFVKEVVDLINKYNFDGFDLDWEYPGASDRQGAYADKANYLLLVQEMRAAFDKQKRQLLLTAAVPIPKFRLQDGYEVAQLGQLLDQIHLMTYDLRGVWAGFADVHSPLYKRPGIDEYAYEALNVNDGTNLWHSMGAPKHKLIVGVPFYGRSYTLGDKTQHGLKAPINRWTPPNMGGGNPGKYTNASGMLAYYEICVEKDWTHEVDNVGKCPFAYSGDQWVGYEDETSIGQKMDWIVKEGFGGGMVWAIDLDDFTGVCGKKNPLLTVMKNKLKDYKVVVDPTGPSTKPGPPTQPTQPTPSPVASTTGTGGTVGTTVSGQTAGTTGTVATQSPLTPDEQCAQGVVKFVPNPDCTKYYWCVQGKAVLETCDAGTIWDMDLSECVWPDGKVRPYCK</sequence>
<dbReference type="GO" id="GO:0008061">
    <property type="term" value="F:chitin binding"/>
    <property type="evidence" value="ECO:0007669"/>
    <property type="project" value="UniProtKB-KW"/>
</dbReference>
<evidence type="ECO:0000256" key="9">
    <source>
        <dbReference type="ARBA" id="ARBA00023277"/>
    </source>
</evidence>
<dbReference type="FunFam" id="3.20.20.80:FF:000144">
    <property type="entry name" value="Chitinase"/>
    <property type="match status" value="1"/>
</dbReference>
<reference evidence="16" key="1">
    <citation type="submission" date="2020-11" db="EMBL/GenBank/DDBJ databases">
        <authorList>
            <person name="Tran Van P."/>
        </authorList>
    </citation>
    <scope>NUCLEOTIDE SEQUENCE</scope>
</reference>
<dbReference type="InterPro" id="IPR011583">
    <property type="entry name" value="Chitinase_II/V-like_cat"/>
</dbReference>
<dbReference type="SUPFAM" id="SSF54556">
    <property type="entry name" value="Chitinase insertion domain"/>
    <property type="match status" value="1"/>
</dbReference>
<feature type="compositionally biased region" description="Pro residues" evidence="13">
    <location>
        <begin position="539"/>
        <end position="552"/>
    </location>
</feature>
<evidence type="ECO:0000259" key="15">
    <source>
        <dbReference type="PROSITE" id="PS51910"/>
    </source>
</evidence>
<dbReference type="Pfam" id="PF00106">
    <property type="entry name" value="adh_short"/>
    <property type="match status" value="1"/>
</dbReference>
<evidence type="ECO:0000256" key="12">
    <source>
        <dbReference type="RuleBase" id="RU000489"/>
    </source>
</evidence>
<proteinExistence type="inferred from homology"/>
<keyword evidence="10 12" id="KW-0326">Glycosidase</keyword>
<dbReference type="PROSITE" id="PS51910">
    <property type="entry name" value="GH18_2"/>
    <property type="match status" value="1"/>
</dbReference>
<keyword evidence="4" id="KW-0147">Chitin-binding</keyword>
<evidence type="ECO:0000313" key="16">
    <source>
        <dbReference type="EMBL" id="CAD7642580.1"/>
    </source>
</evidence>
<dbReference type="InterPro" id="IPR002557">
    <property type="entry name" value="Chitin-bd_dom"/>
</dbReference>
<dbReference type="SUPFAM" id="SSF51735">
    <property type="entry name" value="NAD(P)-binding Rossmann-fold domains"/>
    <property type="match status" value="1"/>
</dbReference>
<evidence type="ECO:0000256" key="6">
    <source>
        <dbReference type="ARBA" id="ARBA00022801"/>
    </source>
</evidence>
<dbReference type="EMBL" id="OC915957">
    <property type="protein sequence ID" value="CAD7642580.1"/>
    <property type="molecule type" value="Genomic_DNA"/>
</dbReference>
<evidence type="ECO:0000256" key="7">
    <source>
        <dbReference type="ARBA" id="ARBA00023024"/>
    </source>
</evidence>
<keyword evidence="5" id="KW-0732">Signal</keyword>
<dbReference type="Proteomes" id="UP000728032">
    <property type="component" value="Unassembled WGS sequence"/>
</dbReference>